<comment type="similarity">
    <text evidence="2">Belongs to the binding-protein-dependent transport system permease family. FecCD subfamily.</text>
</comment>
<dbReference type="PANTHER" id="PTHR30472">
    <property type="entry name" value="FERRIC ENTEROBACTIN TRANSPORT SYSTEM PERMEASE PROTEIN"/>
    <property type="match status" value="1"/>
</dbReference>
<dbReference type="CDD" id="cd06550">
    <property type="entry name" value="TM_ABC_iron-siderophores_like"/>
    <property type="match status" value="1"/>
</dbReference>
<dbReference type="RefSeq" id="WP_137447750.1">
    <property type="nucleotide sequence ID" value="NZ_SZZH01000001.1"/>
</dbReference>
<comment type="caution">
    <text evidence="9">The sequence shown here is derived from an EMBL/GenBank/DDBJ whole genome shotgun (WGS) entry which is preliminary data.</text>
</comment>
<feature type="transmembrane region" description="Helical" evidence="8">
    <location>
        <begin position="146"/>
        <end position="165"/>
    </location>
</feature>
<feature type="transmembrane region" description="Helical" evidence="8">
    <location>
        <begin position="122"/>
        <end position="140"/>
    </location>
</feature>
<comment type="subcellular location">
    <subcellularLocation>
        <location evidence="1">Cell membrane</location>
        <topology evidence="1">Multi-pass membrane protein</topology>
    </subcellularLocation>
</comment>
<dbReference type="GO" id="GO:0022857">
    <property type="term" value="F:transmembrane transporter activity"/>
    <property type="evidence" value="ECO:0007669"/>
    <property type="project" value="InterPro"/>
</dbReference>
<evidence type="ECO:0000256" key="3">
    <source>
        <dbReference type="ARBA" id="ARBA00022448"/>
    </source>
</evidence>
<dbReference type="EMBL" id="SZZH01000001">
    <property type="protein sequence ID" value="TKV60446.1"/>
    <property type="molecule type" value="Genomic_DNA"/>
</dbReference>
<feature type="transmembrane region" description="Helical" evidence="8">
    <location>
        <begin position="172"/>
        <end position="194"/>
    </location>
</feature>
<feature type="transmembrane region" description="Helical" evidence="8">
    <location>
        <begin position="222"/>
        <end position="244"/>
    </location>
</feature>
<evidence type="ECO:0000256" key="1">
    <source>
        <dbReference type="ARBA" id="ARBA00004651"/>
    </source>
</evidence>
<keyword evidence="7 8" id="KW-0472">Membrane</keyword>
<organism evidence="9 10">
    <name type="scientific">Nakamurella flava</name>
    <dbReference type="NCBI Taxonomy" id="2576308"/>
    <lineage>
        <taxon>Bacteria</taxon>
        <taxon>Bacillati</taxon>
        <taxon>Actinomycetota</taxon>
        <taxon>Actinomycetes</taxon>
        <taxon>Nakamurellales</taxon>
        <taxon>Nakamurellaceae</taxon>
        <taxon>Nakamurella</taxon>
    </lineage>
</organism>
<feature type="transmembrane region" description="Helical" evidence="8">
    <location>
        <begin position="332"/>
        <end position="353"/>
    </location>
</feature>
<evidence type="ECO:0000256" key="2">
    <source>
        <dbReference type="ARBA" id="ARBA00007935"/>
    </source>
</evidence>
<evidence type="ECO:0000256" key="6">
    <source>
        <dbReference type="ARBA" id="ARBA00022989"/>
    </source>
</evidence>
<keyword evidence="3" id="KW-0813">Transport</keyword>
<dbReference type="OrthoDB" id="4455417at2"/>
<protein>
    <recommendedName>
        <fullName evidence="11">Iron chelate uptake ABC transporter family permease subunit</fullName>
    </recommendedName>
</protein>
<dbReference type="PANTHER" id="PTHR30472:SF24">
    <property type="entry name" value="FERRIC ENTEROBACTIN TRANSPORT SYSTEM PERMEASE PROTEIN FEPG"/>
    <property type="match status" value="1"/>
</dbReference>
<feature type="transmembrane region" description="Helical" evidence="8">
    <location>
        <begin position="299"/>
        <end position="320"/>
    </location>
</feature>
<reference evidence="9 10" key="1">
    <citation type="submission" date="2019-05" db="EMBL/GenBank/DDBJ databases">
        <title>Nakamurella sp. N5BH11, whole genome shotgun sequence.</title>
        <authorList>
            <person name="Tuo L."/>
        </authorList>
    </citation>
    <scope>NUCLEOTIDE SEQUENCE [LARGE SCALE GENOMIC DNA]</scope>
    <source>
        <strain evidence="9 10">N5BH11</strain>
    </source>
</reference>
<dbReference type="Pfam" id="PF01032">
    <property type="entry name" value="FecCD"/>
    <property type="match status" value="1"/>
</dbReference>
<evidence type="ECO:0008006" key="11">
    <source>
        <dbReference type="Google" id="ProtNLM"/>
    </source>
</evidence>
<sequence length="361" mass="37072">MSAPTRLPDRTAAAAPQIRRRRALRVGPFSLPYERRTVLVTIGLAAAAVVVVVTAAFLGDFPLPAGDVVASLLGRGTQATDFVVLDLRVARALCAVAIGAALGASGAVFQSISRNPLGSPDIIGFTAGSATGAVVAITVLNVSGLAVAGGALIGGLCTALLVYLLSVGGRTLGYRLILVGIGVNALLWAVNYYLLTAARLEDALTAQVWLVGSLNGRSWEQLWPVLVVLVIAVPLLMMLARPLTLLEMGEDAAAALGVRGNRVRLAVVVLGVLLAAVAVATAGMITFVALAAPQLARRLTGAATVGVLSSALMGGFLLLTSDLVAQRLFAPVQFPVGVATGAVGGLYLMWLLLSEWKRGRG</sequence>
<name>A0A4U6QK23_9ACTN</name>
<evidence type="ECO:0000256" key="4">
    <source>
        <dbReference type="ARBA" id="ARBA00022475"/>
    </source>
</evidence>
<gene>
    <name evidence="9" type="ORF">FDO65_01670</name>
</gene>
<evidence type="ECO:0000256" key="5">
    <source>
        <dbReference type="ARBA" id="ARBA00022692"/>
    </source>
</evidence>
<feature type="transmembrane region" description="Helical" evidence="8">
    <location>
        <begin position="265"/>
        <end position="293"/>
    </location>
</feature>
<evidence type="ECO:0000313" key="9">
    <source>
        <dbReference type="EMBL" id="TKV60446.1"/>
    </source>
</evidence>
<keyword evidence="5 8" id="KW-0812">Transmembrane</keyword>
<evidence type="ECO:0000313" key="10">
    <source>
        <dbReference type="Proteomes" id="UP000306985"/>
    </source>
</evidence>
<dbReference type="InterPro" id="IPR000522">
    <property type="entry name" value="ABC_transptr_permease_BtuC"/>
</dbReference>
<keyword evidence="4" id="KW-1003">Cell membrane</keyword>
<feature type="transmembrane region" description="Helical" evidence="8">
    <location>
        <begin position="89"/>
        <end position="110"/>
    </location>
</feature>
<keyword evidence="6 8" id="KW-1133">Transmembrane helix</keyword>
<dbReference type="Gene3D" id="1.10.3470.10">
    <property type="entry name" value="ABC transporter involved in vitamin B12 uptake, BtuC"/>
    <property type="match status" value="1"/>
</dbReference>
<evidence type="ECO:0000256" key="8">
    <source>
        <dbReference type="SAM" id="Phobius"/>
    </source>
</evidence>
<dbReference type="AlphaFoldDB" id="A0A4U6QK23"/>
<keyword evidence="10" id="KW-1185">Reference proteome</keyword>
<evidence type="ECO:0000256" key="7">
    <source>
        <dbReference type="ARBA" id="ARBA00023136"/>
    </source>
</evidence>
<feature type="transmembrane region" description="Helical" evidence="8">
    <location>
        <begin position="38"/>
        <end position="58"/>
    </location>
</feature>
<accession>A0A4U6QK23</accession>
<dbReference type="GO" id="GO:0033214">
    <property type="term" value="P:siderophore-iron import into cell"/>
    <property type="evidence" value="ECO:0007669"/>
    <property type="project" value="TreeGrafter"/>
</dbReference>
<dbReference type="Proteomes" id="UP000306985">
    <property type="component" value="Unassembled WGS sequence"/>
</dbReference>
<dbReference type="GO" id="GO:0005886">
    <property type="term" value="C:plasma membrane"/>
    <property type="evidence" value="ECO:0007669"/>
    <property type="project" value="UniProtKB-SubCell"/>
</dbReference>
<dbReference type="SUPFAM" id="SSF81345">
    <property type="entry name" value="ABC transporter involved in vitamin B12 uptake, BtuC"/>
    <property type="match status" value="1"/>
</dbReference>
<dbReference type="InterPro" id="IPR037294">
    <property type="entry name" value="ABC_BtuC-like"/>
</dbReference>
<proteinExistence type="inferred from homology"/>